<comment type="caution">
    <text evidence="10">The sequence shown here is derived from an EMBL/GenBank/DDBJ whole genome shotgun (WGS) entry which is preliminary data.</text>
</comment>
<dbReference type="InterPro" id="IPR033705">
    <property type="entry name" value="Anticodon_Ia_Val"/>
</dbReference>
<keyword evidence="2 10" id="KW-0436">Ligase</keyword>
<dbReference type="GO" id="GO:0004832">
    <property type="term" value="F:valine-tRNA ligase activity"/>
    <property type="evidence" value="ECO:0007669"/>
    <property type="project" value="UniProtKB-EC"/>
</dbReference>
<feature type="domain" description="Methionyl/Valyl/Leucyl/Isoleucyl-tRNA synthetase anticodon-binding" evidence="9">
    <location>
        <begin position="1"/>
        <end position="140"/>
    </location>
</feature>
<dbReference type="AlphaFoldDB" id="T1BN63"/>
<dbReference type="GO" id="GO:0006438">
    <property type="term" value="P:valyl-tRNA aminoacylation"/>
    <property type="evidence" value="ECO:0007669"/>
    <property type="project" value="InterPro"/>
</dbReference>
<reference evidence="10" key="1">
    <citation type="submission" date="2013-08" db="EMBL/GenBank/DDBJ databases">
        <authorList>
            <person name="Mendez C."/>
            <person name="Richter M."/>
            <person name="Ferrer M."/>
            <person name="Sanchez J."/>
        </authorList>
    </citation>
    <scope>NUCLEOTIDE SEQUENCE</scope>
</reference>
<dbReference type="GO" id="GO:0005829">
    <property type="term" value="C:cytosol"/>
    <property type="evidence" value="ECO:0007669"/>
    <property type="project" value="TreeGrafter"/>
</dbReference>
<protein>
    <recommendedName>
        <fullName evidence="1">valine--tRNA ligase</fullName>
        <ecNumber evidence="1">6.1.1.9</ecNumber>
    </recommendedName>
    <alternativeName>
        <fullName evidence="7">Valyl-tRNA synthetase</fullName>
    </alternativeName>
</protein>
<name>T1BN63_9ZZZZ</name>
<evidence type="ECO:0000256" key="5">
    <source>
        <dbReference type="ARBA" id="ARBA00022917"/>
    </source>
</evidence>
<accession>T1BN63</accession>
<dbReference type="EMBL" id="AUZX01008720">
    <property type="protein sequence ID" value="EQD54734.1"/>
    <property type="molecule type" value="Genomic_DNA"/>
</dbReference>
<comment type="catalytic activity">
    <reaction evidence="8">
        <text>tRNA(Val) + L-valine + ATP = L-valyl-tRNA(Val) + AMP + diphosphate</text>
        <dbReference type="Rhea" id="RHEA:10704"/>
        <dbReference type="Rhea" id="RHEA-COMP:9672"/>
        <dbReference type="Rhea" id="RHEA-COMP:9708"/>
        <dbReference type="ChEBI" id="CHEBI:30616"/>
        <dbReference type="ChEBI" id="CHEBI:33019"/>
        <dbReference type="ChEBI" id="CHEBI:57762"/>
        <dbReference type="ChEBI" id="CHEBI:78442"/>
        <dbReference type="ChEBI" id="CHEBI:78537"/>
        <dbReference type="ChEBI" id="CHEBI:456215"/>
        <dbReference type="EC" id="6.1.1.9"/>
    </reaction>
</comment>
<keyword evidence="5" id="KW-0648">Protein biosynthesis</keyword>
<feature type="non-terminal residue" evidence="10">
    <location>
        <position position="201"/>
    </location>
</feature>
<dbReference type="SUPFAM" id="SSF47323">
    <property type="entry name" value="Anticodon-binding domain of a subclass of class I aminoacyl-tRNA synthetases"/>
    <property type="match status" value="1"/>
</dbReference>
<dbReference type="Pfam" id="PF08264">
    <property type="entry name" value="Anticodon_1"/>
    <property type="match status" value="1"/>
</dbReference>
<sequence length="201" mass="22289">MLSRCHATLREVDRALADFEFTRAATALHGFVWHDLADQYVELAKDALNGRRDGVDPAEFRSVLARVLHRTLRMLHPFVPHVTEELWHVVAPTEGLLALAAWPGADEGDDDPVAEREMETVREAIRLLRNLRSEEKVPLGSTPRAWVNPSDPAIGELLMREAGTIVRAVRLASFERAGDGAGTDVARRVAPSGDYQLELPT</sequence>
<evidence type="ECO:0000256" key="6">
    <source>
        <dbReference type="ARBA" id="ARBA00023146"/>
    </source>
</evidence>
<evidence type="ECO:0000313" key="10">
    <source>
        <dbReference type="EMBL" id="EQD54734.1"/>
    </source>
</evidence>
<dbReference type="CDD" id="cd07962">
    <property type="entry name" value="Anticodon_Ia_Val"/>
    <property type="match status" value="1"/>
</dbReference>
<dbReference type="Gene3D" id="1.10.730.10">
    <property type="entry name" value="Isoleucyl-tRNA Synthetase, Domain 1"/>
    <property type="match status" value="1"/>
</dbReference>
<dbReference type="InterPro" id="IPR002303">
    <property type="entry name" value="Valyl-tRNA_ligase"/>
</dbReference>
<dbReference type="PANTHER" id="PTHR11946:SF93">
    <property type="entry name" value="VALINE--TRNA LIGASE, CHLOROPLASTIC_MITOCHONDRIAL 2"/>
    <property type="match status" value="1"/>
</dbReference>
<gene>
    <name evidence="10" type="ORF">B1A_12081</name>
</gene>
<proteinExistence type="predicted"/>
<evidence type="ECO:0000256" key="7">
    <source>
        <dbReference type="ARBA" id="ARBA00029936"/>
    </source>
</evidence>
<evidence type="ECO:0000256" key="4">
    <source>
        <dbReference type="ARBA" id="ARBA00022840"/>
    </source>
</evidence>
<evidence type="ECO:0000259" key="9">
    <source>
        <dbReference type="Pfam" id="PF08264"/>
    </source>
</evidence>
<reference evidence="10" key="2">
    <citation type="journal article" date="2014" name="ISME J.">
        <title>Microbial stratification in low pH oxic and suboxic macroscopic growths along an acid mine drainage.</title>
        <authorList>
            <person name="Mendez-Garcia C."/>
            <person name="Mesa V."/>
            <person name="Sprenger R.R."/>
            <person name="Richter M."/>
            <person name="Diez M.S."/>
            <person name="Solano J."/>
            <person name="Bargiela R."/>
            <person name="Golyshina O.V."/>
            <person name="Manteca A."/>
            <person name="Ramos J.L."/>
            <person name="Gallego J.R."/>
            <person name="Llorente I."/>
            <person name="Martins Dos Santos V.A."/>
            <person name="Jensen O.N."/>
            <person name="Pelaez A.I."/>
            <person name="Sanchez J."/>
            <person name="Ferrer M."/>
        </authorList>
    </citation>
    <scope>NUCLEOTIDE SEQUENCE</scope>
</reference>
<keyword evidence="6 10" id="KW-0030">Aminoacyl-tRNA synthetase</keyword>
<organism evidence="10">
    <name type="scientific">mine drainage metagenome</name>
    <dbReference type="NCBI Taxonomy" id="410659"/>
    <lineage>
        <taxon>unclassified sequences</taxon>
        <taxon>metagenomes</taxon>
        <taxon>ecological metagenomes</taxon>
    </lineage>
</organism>
<dbReference type="InterPro" id="IPR013155">
    <property type="entry name" value="M/V/L/I-tRNA-synth_anticd-bd"/>
</dbReference>
<evidence type="ECO:0000256" key="1">
    <source>
        <dbReference type="ARBA" id="ARBA00013169"/>
    </source>
</evidence>
<dbReference type="GO" id="GO:0005524">
    <property type="term" value="F:ATP binding"/>
    <property type="evidence" value="ECO:0007669"/>
    <property type="project" value="UniProtKB-KW"/>
</dbReference>
<evidence type="ECO:0000256" key="3">
    <source>
        <dbReference type="ARBA" id="ARBA00022741"/>
    </source>
</evidence>
<keyword evidence="3" id="KW-0547">Nucleotide-binding</keyword>
<dbReference type="InterPro" id="IPR009080">
    <property type="entry name" value="tRNAsynth_Ia_anticodon-bd"/>
</dbReference>
<dbReference type="EC" id="6.1.1.9" evidence="1"/>
<evidence type="ECO:0000256" key="8">
    <source>
        <dbReference type="ARBA" id="ARBA00047552"/>
    </source>
</evidence>
<keyword evidence="4" id="KW-0067">ATP-binding</keyword>
<dbReference type="PANTHER" id="PTHR11946">
    <property type="entry name" value="VALYL-TRNA SYNTHETASES"/>
    <property type="match status" value="1"/>
</dbReference>
<evidence type="ECO:0000256" key="2">
    <source>
        <dbReference type="ARBA" id="ARBA00022598"/>
    </source>
</evidence>